<organism evidence="4 5">
    <name type="scientific">Pseudogemmobacter humi</name>
    <dbReference type="NCBI Taxonomy" id="2483812"/>
    <lineage>
        <taxon>Bacteria</taxon>
        <taxon>Pseudomonadati</taxon>
        <taxon>Pseudomonadota</taxon>
        <taxon>Alphaproteobacteria</taxon>
        <taxon>Rhodobacterales</taxon>
        <taxon>Paracoccaceae</taxon>
        <taxon>Pseudogemmobacter</taxon>
    </lineage>
</organism>
<dbReference type="Pfam" id="PF09527">
    <property type="entry name" value="ATPase_gene1"/>
    <property type="match status" value="1"/>
</dbReference>
<protein>
    <recommendedName>
        <fullName evidence="1">ATP synthase protein I</fullName>
    </recommendedName>
</protein>
<keyword evidence="3" id="KW-0812">Transmembrane</keyword>
<dbReference type="EMBL" id="UXAW01000088">
    <property type="protein sequence ID" value="VDC31824.1"/>
    <property type="molecule type" value="Genomic_DNA"/>
</dbReference>
<accession>A0A3P5XJL3</accession>
<reference evidence="4 5" key="1">
    <citation type="submission" date="2018-11" db="EMBL/GenBank/DDBJ databases">
        <authorList>
            <person name="Criscuolo A."/>
        </authorList>
    </citation>
    <scope>NUCLEOTIDE SEQUENCE [LARGE SCALE GENOMIC DNA]</scope>
    <source>
        <strain evidence="4">ACIP111625</strain>
    </source>
</reference>
<dbReference type="GO" id="GO:0045259">
    <property type="term" value="C:proton-transporting ATP synthase complex"/>
    <property type="evidence" value="ECO:0007669"/>
    <property type="project" value="UniProtKB-UniRule"/>
</dbReference>
<dbReference type="OrthoDB" id="15401at2"/>
<dbReference type="InterPro" id="IPR016989">
    <property type="entry name" value="Atp1_alphaprobac"/>
</dbReference>
<keyword evidence="1" id="KW-0406">Ion transport</keyword>
<feature type="transmembrane region" description="Helical" evidence="3">
    <location>
        <begin position="40"/>
        <end position="62"/>
    </location>
</feature>
<evidence type="ECO:0000256" key="3">
    <source>
        <dbReference type="SAM" id="Phobius"/>
    </source>
</evidence>
<keyword evidence="1" id="KW-0375">Hydrogen ion transport</keyword>
<gene>
    <name evidence="4" type="primary">atpI</name>
    <name evidence="4" type="ORF">XINFAN_03179</name>
</gene>
<sequence length="118" mass="12429">MASEPDPERLRALEDRLESLRAKPKAERTSVAKGLSQGEMAWRMVIELATGIVVGTAIGYGLDKLLGTLPVLLVIFSLLGFAAGVRTMMGTAREMAEKRAAQAAAEDKAAGAATDEGN</sequence>
<feature type="transmembrane region" description="Helical" evidence="3">
    <location>
        <begin position="68"/>
        <end position="89"/>
    </location>
</feature>
<feature type="region of interest" description="Disordered" evidence="2">
    <location>
        <begin position="99"/>
        <end position="118"/>
    </location>
</feature>
<dbReference type="AlphaFoldDB" id="A0A3P5XJL3"/>
<proteinExistence type="inferred from homology"/>
<dbReference type="RefSeq" id="WP_124087889.1">
    <property type="nucleotide sequence ID" value="NZ_UXAW01000088.1"/>
</dbReference>
<dbReference type="GO" id="GO:1902600">
    <property type="term" value="P:proton transmembrane transport"/>
    <property type="evidence" value="ECO:0007669"/>
    <property type="project" value="UniProtKB-KW"/>
</dbReference>
<keyword evidence="1" id="KW-0813">Transport</keyword>
<keyword evidence="5" id="KW-1185">Reference proteome</keyword>
<dbReference type="Proteomes" id="UP000277498">
    <property type="component" value="Unassembled WGS sequence"/>
</dbReference>
<evidence type="ECO:0000313" key="5">
    <source>
        <dbReference type="Proteomes" id="UP000277498"/>
    </source>
</evidence>
<feature type="compositionally biased region" description="Basic and acidic residues" evidence="2">
    <location>
        <begin position="99"/>
        <end position="109"/>
    </location>
</feature>
<evidence type="ECO:0000256" key="1">
    <source>
        <dbReference type="PIRNR" id="PIRNR032126"/>
    </source>
</evidence>
<keyword evidence="1 3" id="KW-0472">Membrane</keyword>
<comment type="similarity">
    <text evidence="1">Belongs to the bacterial AtpI family.</text>
</comment>
<dbReference type="InterPro" id="IPR032820">
    <property type="entry name" value="ATPase_put"/>
</dbReference>
<dbReference type="PIRSF" id="PIRSF032126">
    <property type="entry name" value="F0F1_ATP_synthase_subunit_I"/>
    <property type="match status" value="1"/>
</dbReference>
<evidence type="ECO:0000313" key="4">
    <source>
        <dbReference type="EMBL" id="VDC31824.1"/>
    </source>
</evidence>
<keyword evidence="3" id="KW-1133">Transmembrane helix</keyword>
<name>A0A3P5XJL3_9RHOB</name>
<evidence type="ECO:0000256" key="2">
    <source>
        <dbReference type="SAM" id="MobiDB-lite"/>
    </source>
</evidence>
<comment type="function">
    <text evidence="1">A possible function for this protein is to guide the assembly of the membrane sector of the ATPase enzyme complex.</text>
</comment>